<gene>
    <name evidence="2" type="ORF">DEX24_13480</name>
</gene>
<name>A0A2U3AIU2_9BACL</name>
<reference evidence="2 3" key="1">
    <citation type="submission" date="2018-05" db="EMBL/GenBank/DDBJ databases">
        <title>Kurthia sibirica genome sequence.</title>
        <authorList>
            <person name="Maclea K.S."/>
            <person name="Goen A.E."/>
        </authorList>
    </citation>
    <scope>NUCLEOTIDE SEQUENCE [LARGE SCALE GENOMIC DNA]</scope>
    <source>
        <strain evidence="2 3">ATCC 49154</strain>
    </source>
</reference>
<keyword evidence="1" id="KW-1133">Transmembrane helix</keyword>
<dbReference type="EMBL" id="QFVR01000021">
    <property type="protein sequence ID" value="PWI24469.1"/>
    <property type="molecule type" value="Genomic_DNA"/>
</dbReference>
<keyword evidence="1" id="KW-0812">Transmembrane</keyword>
<evidence type="ECO:0000313" key="3">
    <source>
        <dbReference type="Proteomes" id="UP000245938"/>
    </source>
</evidence>
<proteinExistence type="predicted"/>
<keyword evidence="3" id="KW-1185">Reference proteome</keyword>
<dbReference type="Proteomes" id="UP000245938">
    <property type="component" value="Unassembled WGS sequence"/>
</dbReference>
<protein>
    <submittedName>
        <fullName evidence="2">Uncharacterized protein</fullName>
    </submittedName>
</protein>
<organism evidence="2 3">
    <name type="scientific">Kurthia sibirica</name>
    <dbReference type="NCBI Taxonomy" id="202750"/>
    <lineage>
        <taxon>Bacteria</taxon>
        <taxon>Bacillati</taxon>
        <taxon>Bacillota</taxon>
        <taxon>Bacilli</taxon>
        <taxon>Bacillales</taxon>
        <taxon>Caryophanaceae</taxon>
        <taxon>Kurthia</taxon>
    </lineage>
</organism>
<evidence type="ECO:0000256" key="1">
    <source>
        <dbReference type="SAM" id="Phobius"/>
    </source>
</evidence>
<dbReference type="AlphaFoldDB" id="A0A2U3AIU2"/>
<keyword evidence="1" id="KW-0472">Membrane</keyword>
<accession>A0A2U3AIU2</accession>
<sequence length="59" mass="6656">MWIQKEKNAWYNSRTFLSSSINAAIFITLTAVFGWSSGLVIKLGKKKISESKNIFSVKS</sequence>
<feature type="transmembrane region" description="Helical" evidence="1">
    <location>
        <begin position="20"/>
        <end position="41"/>
    </location>
</feature>
<evidence type="ECO:0000313" key="2">
    <source>
        <dbReference type="EMBL" id="PWI24469.1"/>
    </source>
</evidence>
<comment type="caution">
    <text evidence="2">The sequence shown here is derived from an EMBL/GenBank/DDBJ whole genome shotgun (WGS) entry which is preliminary data.</text>
</comment>